<comment type="caution">
    <text evidence="2">The sequence shown here is derived from an EMBL/GenBank/DDBJ whole genome shotgun (WGS) entry which is preliminary data.</text>
</comment>
<feature type="transmembrane region" description="Helical" evidence="1">
    <location>
        <begin position="362"/>
        <end position="385"/>
    </location>
</feature>
<keyword evidence="1" id="KW-0812">Transmembrane</keyword>
<dbReference type="InterPro" id="IPR013320">
    <property type="entry name" value="ConA-like_dom_sf"/>
</dbReference>
<feature type="transmembrane region" description="Helical" evidence="1">
    <location>
        <begin position="274"/>
        <end position="293"/>
    </location>
</feature>
<feature type="transmembrane region" description="Helical" evidence="1">
    <location>
        <begin position="457"/>
        <end position="478"/>
    </location>
</feature>
<sequence>MNHFAHLLRAEWTKFVTVRGWVLGMLTAAIVTVLVGLVGSGGGGFSCAGPNGQACPDRTPPIGPDGTAVTDAFNFVHQPLTGNGSIAVKVSSLTDPQSGGSPQPWAKAGILVKDGVRQGSAYAAVMLTGARGVRMQYDYTHDIAGTPGTDPRWLRLTRTGDTILAEESADGARWQSVGTAELRGLPSTVEVGMFATSPDAVAKSGGPGDPTTVSAGFEGVGLRGQWGGTWASDKIGDRGGVFERVGSAFVLSGAGDIAPVVVRRGSLAKTVESGLVGAFAGLIVVTVVAGLTVTGEYRRGLIRTTLTASPRRGLVLAAKSVVLGGTAFVTGLVAAAVAIPVVTAIQRGKGFPILPVSGATEAGVIVGIAALLAVTAILTSAVGVILRRAAGVVTAVVVAMVLPYLLAIASVLPEGMGEWLLRLTPAAAFAVQQSLPEYAHVAAAYTPANGYFPLPSWGGFAVLCGYTALAIGVAAVVLRRRDA</sequence>
<feature type="transmembrane region" description="Helical" evidence="1">
    <location>
        <begin position="392"/>
        <end position="412"/>
    </location>
</feature>
<dbReference type="RefSeq" id="WP_285488272.1">
    <property type="nucleotide sequence ID" value="NZ_BSTI01000011.1"/>
</dbReference>
<dbReference type="EMBL" id="BSTI01000011">
    <property type="protein sequence ID" value="GLY68198.1"/>
    <property type="molecule type" value="Genomic_DNA"/>
</dbReference>
<reference evidence="2" key="1">
    <citation type="submission" date="2023-03" db="EMBL/GenBank/DDBJ databases">
        <title>Amycolatopsis taiwanensis NBRC 103393.</title>
        <authorList>
            <person name="Ichikawa N."/>
            <person name="Sato H."/>
            <person name="Tonouchi N."/>
        </authorList>
    </citation>
    <scope>NUCLEOTIDE SEQUENCE</scope>
    <source>
        <strain evidence="2">NBRC 103393</strain>
    </source>
</reference>
<proteinExistence type="predicted"/>
<evidence type="ECO:0008006" key="4">
    <source>
        <dbReference type="Google" id="ProtNLM"/>
    </source>
</evidence>
<evidence type="ECO:0000256" key="1">
    <source>
        <dbReference type="SAM" id="Phobius"/>
    </source>
</evidence>
<dbReference type="Proteomes" id="UP001165136">
    <property type="component" value="Unassembled WGS sequence"/>
</dbReference>
<evidence type="ECO:0000313" key="3">
    <source>
        <dbReference type="Proteomes" id="UP001165136"/>
    </source>
</evidence>
<keyword evidence="3" id="KW-1185">Reference proteome</keyword>
<accession>A0A9W6VE96</accession>
<dbReference type="Gene3D" id="2.60.120.200">
    <property type="match status" value="1"/>
</dbReference>
<protein>
    <recommendedName>
        <fullName evidence="4">ABC transporter permease</fullName>
    </recommendedName>
</protein>
<name>A0A9W6VE96_9PSEU</name>
<dbReference type="GO" id="GO:0140359">
    <property type="term" value="F:ABC-type transporter activity"/>
    <property type="evidence" value="ECO:0007669"/>
    <property type="project" value="InterPro"/>
</dbReference>
<organism evidence="2 3">
    <name type="scientific">Amycolatopsis taiwanensis</name>
    <dbReference type="NCBI Taxonomy" id="342230"/>
    <lineage>
        <taxon>Bacteria</taxon>
        <taxon>Bacillati</taxon>
        <taxon>Actinomycetota</taxon>
        <taxon>Actinomycetes</taxon>
        <taxon>Pseudonocardiales</taxon>
        <taxon>Pseudonocardiaceae</taxon>
        <taxon>Amycolatopsis</taxon>
    </lineage>
</organism>
<feature type="transmembrane region" description="Helical" evidence="1">
    <location>
        <begin position="314"/>
        <end position="342"/>
    </location>
</feature>
<keyword evidence="1" id="KW-1133">Transmembrane helix</keyword>
<dbReference type="GO" id="GO:0005886">
    <property type="term" value="C:plasma membrane"/>
    <property type="evidence" value="ECO:0007669"/>
    <property type="project" value="UniProtKB-SubCell"/>
</dbReference>
<keyword evidence="1" id="KW-0472">Membrane</keyword>
<dbReference type="AlphaFoldDB" id="A0A9W6VE96"/>
<dbReference type="SUPFAM" id="SSF49899">
    <property type="entry name" value="Concanavalin A-like lectins/glucanases"/>
    <property type="match status" value="1"/>
</dbReference>
<evidence type="ECO:0000313" key="2">
    <source>
        <dbReference type="EMBL" id="GLY68198.1"/>
    </source>
</evidence>
<gene>
    <name evidence="2" type="ORF">Atai01_48170</name>
</gene>
<feature type="transmembrane region" description="Helical" evidence="1">
    <location>
        <begin position="21"/>
        <end position="45"/>
    </location>
</feature>